<keyword evidence="2" id="KW-0521">NADP</keyword>
<dbReference type="InterPro" id="IPR036291">
    <property type="entry name" value="NAD(P)-bd_dom_sf"/>
</dbReference>
<dbReference type="SUPFAM" id="SSF51735">
    <property type="entry name" value="NAD(P)-binding Rossmann-fold domains"/>
    <property type="match status" value="1"/>
</dbReference>
<dbReference type="PANTHER" id="PTHR42748:SF7">
    <property type="entry name" value="NMRA LIKE REDOX SENSOR 1-RELATED"/>
    <property type="match status" value="1"/>
</dbReference>
<evidence type="ECO:0000259" key="3">
    <source>
        <dbReference type="Pfam" id="PF05368"/>
    </source>
</evidence>
<comment type="similarity">
    <text evidence="1">Belongs to the NmrA-type oxidoreductase family.</text>
</comment>
<dbReference type="InterPro" id="IPR008030">
    <property type="entry name" value="NmrA-like"/>
</dbReference>
<dbReference type="CDD" id="cd05251">
    <property type="entry name" value="NmrA_like_SDR_a"/>
    <property type="match status" value="1"/>
</dbReference>
<evidence type="ECO:0000256" key="1">
    <source>
        <dbReference type="ARBA" id="ARBA00006328"/>
    </source>
</evidence>
<proteinExistence type="inferred from homology"/>
<dbReference type="AlphaFoldDB" id="A0A2T0N7V5"/>
<dbReference type="RefSeq" id="WP_106236976.1">
    <property type="nucleotide sequence ID" value="NZ_PVNG01000003.1"/>
</dbReference>
<name>A0A2T0N7V5_9ACTN</name>
<comment type="caution">
    <text evidence="4">The sequence shown here is derived from an EMBL/GenBank/DDBJ whole genome shotgun (WGS) entry which is preliminary data.</text>
</comment>
<reference evidence="4 5" key="1">
    <citation type="submission" date="2018-03" db="EMBL/GenBank/DDBJ databases">
        <title>Genomic Encyclopedia of Type Strains, Phase III (KMG-III): the genomes of soil and plant-associated and newly described type strains.</title>
        <authorList>
            <person name="Whitman W."/>
        </authorList>
    </citation>
    <scope>NUCLEOTIDE SEQUENCE [LARGE SCALE GENOMIC DNA]</scope>
    <source>
        <strain evidence="4 5">CGMCC 4.7104</strain>
    </source>
</reference>
<dbReference type="Gene3D" id="3.40.50.720">
    <property type="entry name" value="NAD(P)-binding Rossmann-like Domain"/>
    <property type="match status" value="1"/>
</dbReference>
<evidence type="ECO:0000313" key="5">
    <source>
        <dbReference type="Proteomes" id="UP000238312"/>
    </source>
</evidence>
<dbReference type="Gene3D" id="3.90.25.10">
    <property type="entry name" value="UDP-galactose 4-epimerase, domain 1"/>
    <property type="match status" value="1"/>
</dbReference>
<protein>
    <submittedName>
        <fullName evidence="4">Uncharacterized protein YbjT (DUF2867 family)</fullName>
    </submittedName>
</protein>
<dbReference type="EMBL" id="PVNG01000003">
    <property type="protein sequence ID" value="PRX68652.1"/>
    <property type="molecule type" value="Genomic_DNA"/>
</dbReference>
<dbReference type="InterPro" id="IPR051164">
    <property type="entry name" value="NmrA-like_oxidored"/>
</dbReference>
<gene>
    <name evidence="4" type="ORF">B0I32_103614</name>
</gene>
<evidence type="ECO:0000256" key="2">
    <source>
        <dbReference type="ARBA" id="ARBA00022857"/>
    </source>
</evidence>
<sequence length="326" mass="35170">MTEKKIIAVVGATGSQGGGLARAILDDWNGPFTARALTRNPDSPAARELAGRGAEVVRADLDDEAGLRAAFDGAYGAFVVTNYREQRTGEQAATRSRARMERDQAANAARAAKAAGLKHVVWSTLEDTRPHFTFLGSQPPTIGDGYKVPHLDAKHEANGYFTASGVPTTFLETSFFYEMFIYAGLSPHRGPDGTATLTLPMGDSVMALVAAEDIGRTAYGIFHAGARFVGRTVGLAGTHANGDQLAALFAKVLGEPVVYRPMTHDQLRAADIPDAEELGNMFQFFTQAADTFVGNRDLDLIRTLNPRLQPLEDWLLTHRPRLQAAL</sequence>
<evidence type="ECO:0000313" key="4">
    <source>
        <dbReference type="EMBL" id="PRX68652.1"/>
    </source>
</evidence>
<dbReference type="Pfam" id="PF05368">
    <property type="entry name" value="NmrA"/>
    <property type="match status" value="1"/>
</dbReference>
<organism evidence="4 5">
    <name type="scientific">Nonomuraea fuscirosea</name>
    <dbReference type="NCBI Taxonomy" id="1291556"/>
    <lineage>
        <taxon>Bacteria</taxon>
        <taxon>Bacillati</taxon>
        <taxon>Actinomycetota</taxon>
        <taxon>Actinomycetes</taxon>
        <taxon>Streptosporangiales</taxon>
        <taxon>Streptosporangiaceae</taxon>
        <taxon>Nonomuraea</taxon>
    </lineage>
</organism>
<feature type="domain" description="NmrA-like" evidence="3">
    <location>
        <begin position="3"/>
        <end position="289"/>
    </location>
</feature>
<keyword evidence="5" id="KW-1185">Reference proteome</keyword>
<dbReference type="PANTHER" id="PTHR42748">
    <property type="entry name" value="NITROGEN METABOLITE REPRESSION PROTEIN NMRA FAMILY MEMBER"/>
    <property type="match status" value="1"/>
</dbReference>
<dbReference type="Proteomes" id="UP000238312">
    <property type="component" value="Unassembled WGS sequence"/>
</dbReference>
<accession>A0A2T0N7V5</accession>
<dbReference type="OrthoDB" id="319724at2"/>